<gene>
    <name evidence="1" type="ORF">PA905_42880</name>
</gene>
<reference evidence="2" key="1">
    <citation type="submission" date="2019-02" db="EMBL/GenBank/DDBJ databases">
        <title>Draft genome sequence of Planktothrix agardhii NIES-905.</title>
        <authorList>
            <person name="Yamaguchi H."/>
            <person name="Suzuki S."/>
            <person name="Kawachi M."/>
        </authorList>
    </citation>
    <scope>NUCLEOTIDE SEQUENCE [LARGE SCALE GENOMIC DNA]</scope>
    <source>
        <strain evidence="2">CCAP 1459/11A</strain>
    </source>
</reference>
<evidence type="ECO:0000313" key="2">
    <source>
        <dbReference type="Proteomes" id="UP000299794"/>
    </source>
</evidence>
<dbReference type="AlphaFoldDB" id="A0A4P6A3Z4"/>
<dbReference type="RefSeq" id="WP_162144795.1">
    <property type="nucleotide sequence ID" value="NZ_BJCD01000068.1"/>
</dbReference>
<evidence type="ECO:0000313" key="1">
    <source>
        <dbReference type="EMBL" id="GDZ95857.1"/>
    </source>
</evidence>
<protein>
    <submittedName>
        <fullName evidence="1">Uncharacterized protein</fullName>
    </submittedName>
</protein>
<dbReference type="Proteomes" id="UP000299794">
    <property type="component" value="Unassembled WGS sequence"/>
</dbReference>
<accession>A0A4P6A3Z4</accession>
<sequence length="49" mass="6117">MRNKDRLFPDWRQNMIPNLRKLQQILGINQIIEKLDNINHVILLRYFQR</sequence>
<name>A0A4P6A3Z4_PLAAG</name>
<comment type="caution">
    <text evidence="1">The sequence shown here is derived from an EMBL/GenBank/DDBJ whole genome shotgun (WGS) entry which is preliminary data.</text>
</comment>
<dbReference type="EMBL" id="BJCD01000068">
    <property type="protein sequence ID" value="GDZ95857.1"/>
    <property type="molecule type" value="Genomic_DNA"/>
</dbReference>
<organism evidence="1 2">
    <name type="scientific">Planktothrix agardhii CCAP 1459/11A</name>
    <dbReference type="NCBI Taxonomy" id="282420"/>
    <lineage>
        <taxon>Bacteria</taxon>
        <taxon>Bacillati</taxon>
        <taxon>Cyanobacteriota</taxon>
        <taxon>Cyanophyceae</taxon>
        <taxon>Oscillatoriophycideae</taxon>
        <taxon>Oscillatoriales</taxon>
        <taxon>Microcoleaceae</taxon>
        <taxon>Planktothrix</taxon>
    </lineage>
</organism>
<proteinExistence type="predicted"/>